<gene>
    <name evidence="1" type="ORF">ITP53_02180</name>
</gene>
<evidence type="ECO:0000313" key="1">
    <source>
        <dbReference type="EMBL" id="MBF8184571.1"/>
    </source>
</evidence>
<dbReference type="EMBL" id="JADOGI010000003">
    <property type="protein sequence ID" value="MBF8184571.1"/>
    <property type="molecule type" value="Genomic_DNA"/>
</dbReference>
<reference evidence="1" key="1">
    <citation type="submission" date="2020-11" db="EMBL/GenBank/DDBJ databases">
        <title>Whole-genome analyses of Nonomuraea sp. K274.</title>
        <authorList>
            <person name="Veyisoglu A."/>
        </authorList>
    </citation>
    <scope>NUCLEOTIDE SEQUENCE</scope>
    <source>
        <strain evidence="1">K274</strain>
    </source>
</reference>
<dbReference type="RefSeq" id="WP_195893557.1">
    <property type="nucleotide sequence ID" value="NZ_JADOGI010000003.1"/>
</dbReference>
<proteinExistence type="predicted"/>
<protein>
    <submittedName>
        <fullName evidence="1">Uncharacterized protein</fullName>
    </submittedName>
</protein>
<dbReference type="AlphaFoldDB" id="A0A931A1P6"/>
<dbReference type="Proteomes" id="UP000605361">
    <property type="component" value="Unassembled WGS sequence"/>
</dbReference>
<name>A0A931A1P6_9ACTN</name>
<keyword evidence="2" id="KW-1185">Reference proteome</keyword>
<comment type="caution">
    <text evidence="1">The sequence shown here is derived from an EMBL/GenBank/DDBJ whole genome shotgun (WGS) entry which is preliminary data.</text>
</comment>
<organism evidence="1 2">
    <name type="scientific">Nonomuraea cypriaca</name>
    <dbReference type="NCBI Taxonomy" id="1187855"/>
    <lineage>
        <taxon>Bacteria</taxon>
        <taxon>Bacillati</taxon>
        <taxon>Actinomycetota</taxon>
        <taxon>Actinomycetes</taxon>
        <taxon>Streptosporangiales</taxon>
        <taxon>Streptosporangiaceae</taxon>
        <taxon>Nonomuraea</taxon>
    </lineage>
</organism>
<accession>A0A931A1P6</accession>
<evidence type="ECO:0000313" key="2">
    <source>
        <dbReference type="Proteomes" id="UP000605361"/>
    </source>
</evidence>
<sequence>MWEGWQRAGRPFGAQLSAPVGALALAHGLRGDDDASQLWRSRALNPPDRQRYGHFMAFTDARLALHRGRFEQAAELVEAALVGRSTSATAPYREAVAAELAVAAALPGAADRLAATSTGENEWAAACLARARGRLYEDDGQLHTALAIWERIDARFEHACTLLLLPGRADEGKSELAELNCVPPKI</sequence>